<evidence type="ECO:0008006" key="3">
    <source>
        <dbReference type="Google" id="ProtNLM"/>
    </source>
</evidence>
<dbReference type="AlphaFoldDB" id="A0A249MTR6"/>
<evidence type="ECO:0000313" key="2">
    <source>
        <dbReference type="Proteomes" id="UP000217141"/>
    </source>
</evidence>
<organism evidence="1 2">
    <name type="scientific">Sphingobium xenophagum</name>
    <dbReference type="NCBI Taxonomy" id="121428"/>
    <lineage>
        <taxon>Bacteria</taxon>
        <taxon>Pseudomonadati</taxon>
        <taxon>Pseudomonadota</taxon>
        <taxon>Alphaproteobacteria</taxon>
        <taxon>Sphingomonadales</taxon>
        <taxon>Sphingomonadaceae</taxon>
        <taxon>Sphingobium</taxon>
    </lineage>
</organism>
<gene>
    <name evidence="1" type="ORF">CJD35_10080</name>
</gene>
<accession>A0A249MTR6</accession>
<name>A0A249MTR6_SPHXE</name>
<reference evidence="1 2" key="1">
    <citation type="submission" date="2017-08" db="EMBL/GenBank/DDBJ databases">
        <title>Whole Genome Sequence of Sphingobium hydrophobicum C1: Insights into Adaption to the Electronic-waste Contaminated Sediment.</title>
        <authorList>
            <person name="Song D."/>
            <person name="Chen X."/>
            <person name="Xu M."/>
        </authorList>
    </citation>
    <scope>NUCLEOTIDE SEQUENCE [LARGE SCALE GENOMIC DNA]</scope>
    <source>
        <strain evidence="1 2">C1</strain>
    </source>
</reference>
<dbReference type="KEGG" id="shyd:CJD35_10080"/>
<protein>
    <recommendedName>
        <fullName evidence="3">Resolvase HTH domain-containing protein</fullName>
    </recommendedName>
</protein>
<proteinExistence type="predicted"/>
<evidence type="ECO:0000313" key="1">
    <source>
        <dbReference type="EMBL" id="ASY44756.1"/>
    </source>
</evidence>
<dbReference type="RefSeq" id="WP_086485418.1">
    <property type="nucleotide sequence ID" value="NZ_CP022745.1"/>
</dbReference>
<dbReference type="Proteomes" id="UP000217141">
    <property type="component" value="Chromosome I"/>
</dbReference>
<dbReference type="EMBL" id="CP022745">
    <property type="protein sequence ID" value="ASY44756.1"/>
    <property type="molecule type" value="Genomic_DNA"/>
</dbReference>
<sequence>MRRAGASKMTIAKALGVSEPTLRRAYADELFSKRKGTESE</sequence>